<sequence length="483" mass="53637">MAFVSGTVSGSTRTAAGPGEAVSGPRRAHDATVDALVRAYRAVPAGTRVRLGKRTSNLFRFGATTGTAVHLDTSGLAGVIEVDREARTADVQGMCTYEDLVAATLPHGLMPLVVPQLKTITLGGAVTGLGIESTSFRHGLPHESVVEMDVLTPAGELVTARPDGDSADLFHAFANSYGTLGYALRLRIELQPVKPYVKLTHHRYRTAEEATAAIAEFSASGIDFLDGTVYSATEHYVSVGEFVDAPTPGARVSDYTGMAVFWKSLATRPVDHLTVHDYLWRWDTDWFWCSRAFGVQVPWVRRLWPARFRRSDVYRRLVALDQRYQASNRIRRRLGHPEEEMVIQDVEIPTANLPEFLAEFHAHVGISPVWLCPLQLRGERTWPLYPMKPHTPYVNVGFWSSVPITGGATEEERADPTIRTKHNRFVEDLVARLDGHKSLYSTVHYGEAEFWERYNGTAYRAVKDRYDPLGRVPDLYTKVGGAA</sequence>
<dbReference type="InterPro" id="IPR006094">
    <property type="entry name" value="Oxid_FAD_bind_N"/>
</dbReference>
<evidence type="ECO:0000256" key="6">
    <source>
        <dbReference type="ARBA" id="ARBA00022989"/>
    </source>
</evidence>
<proteinExistence type="predicted"/>
<dbReference type="Gene3D" id="3.30.465.10">
    <property type="match status" value="1"/>
</dbReference>
<comment type="caution">
    <text evidence="11">The sequence shown here is derived from an EMBL/GenBank/DDBJ whole genome shotgun (WGS) entry which is preliminary data.</text>
</comment>
<keyword evidence="4" id="KW-0812">Transmembrane</keyword>
<dbReference type="EC" id="1.3.1.72" evidence="2"/>
<evidence type="ECO:0000256" key="3">
    <source>
        <dbReference type="ARBA" id="ARBA00022630"/>
    </source>
</evidence>
<feature type="compositionally biased region" description="Polar residues" evidence="9">
    <location>
        <begin position="1"/>
        <end position="14"/>
    </location>
</feature>
<dbReference type="SUPFAM" id="SSF55103">
    <property type="entry name" value="FAD-linked oxidases, C-terminal domain"/>
    <property type="match status" value="1"/>
</dbReference>
<keyword evidence="12" id="KW-1185">Reference proteome</keyword>
<dbReference type="InterPro" id="IPR016166">
    <property type="entry name" value="FAD-bd_PCMH"/>
</dbReference>
<dbReference type="InterPro" id="IPR016164">
    <property type="entry name" value="FAD-linked_Oxase-like_C"/>
</dbReference>
<evidence type="ECO:0000256" key="9">
    <source>
        <dbReference type="SAM" id="MobiDB-lite"/>
    </source>
</evidence>
<evidence type="ECO:0000256" key="8">
    <source>
        <dbReference type="ARBA" id="ARBA00023136"/>
    </source>
</evidence>
<keyword evidence="3" id="KW-0285">Flavoprotein</keyword>
<evidence type="ECO:0000313" key="11">
    <source>
        <dbReference type="EMBL" id="GAA1838218.1"/>
    </source>
</evidence>
<reference evidence="11 12" key="1">
    <citation type="journal article" date="2019" name="Int. J. Syst. Evol. Microbiol.">
        <title>The Global Catalogue of Microorganisms (GCM) 10K type strain sequencing project: providing services to taxonomists for standard genome sequencing and annotation.</title>
        <authorList>
            <consortium name="The Broad Institute Genomics Platform"/>
            <consortium name="The Broad Institute Genome Sequencing Center for Infectious Disease"/>
            <person name="Wu L."/>
            <person name="Ma J."/>
        </authorList>
    </citation>
    <scope>NUCLEOTIDE SEQUENCE [LARGE SCALE GENOMIC DNA]</scope>
    <source>
        <strain evidence="11 12">JCM 16009</strain>
    </source>
</reference>
<feature type="region of interest" description="Disordered" evidence="9">
    <location>
        <begin position="1"/>
        <end position="28"/>
    </location>
</feature>
<protein>
    <recommendedName>
        <fullName evidence="2">Delta(24)-sterol reductase</fullName>
        <ecNumber evidence="2">1.3.1.72</ecNumber>
    </recommendedName>
</protein>
<dbReference type="Pfam" id="PF01565">
    <property type="entry name" value="FAD_binding_4"/>
    <property type="match status" value="1"/>
</dbReference>
<evidence type="ECO:0000256" key="5">
    <source>
        <dbReference type="ARBA" id="ARBA00022827"/>
    </source>
</evidence>
<evidence type="ECO:0000256" key="2">
    <source>
        <dbReference type="ARBA" id="ARBA00012405"/>
    </source>
</evidence>
<dbReference type="InterPro" id="IPR016169">
    <property type="entry name" value="FAD-bd_PCMH_sub2"/>
</dbReference>
<evidence type="ECO:0000256" key="7">
    <source>
        <dbReference type="ARBA" id="ARBA00023002"/>
    </source>
</evidence>
<evidence type="ECO:0000259" key="10">
    <source>
        <dbReference type="PROSITE" id="PS51387"/>
    </source>
</evidence>
<keyword evidence="7" id="KW-0560">Oxidoreductase</keyword>
<keyword evidence="5" id="KW-0274">FAD</keyword>
<keyword evidence="6" id="KW-1133">Transmembrane helix</keyword>
<comment type="subcellular location">
    <subcellularLocation>
        <location evidence="1">Membrane</location>
        <topology evidence="1">Single-pass membrane protein</topology>
    </subcellularLocation>
</comment>
<dbReference type="SUPFAM" id="SSF56176">
    <property type="entry name" value="FAD-binding/transporter-associated domain-like"/>
    <property type="match status" value="1"/>
</dbReference>
<keyword evidence="8" id="KW-0472">Membrane</keyword>
<dbReference type="EMBL" id="BAAAQK010000004">
    <property type="protein sequence ID" value="GAA1838218.1"/>
    <property type="molecule type" value="Genomic_DNA"/>
</dbReference>
<accession>A0ABN2MU31</accession>
<dbReference type="Proteomes" id="UP001500449">
    <property type="component" value="Unassembled WGS sequence"/>
</dbReference>
<dbReference type="InterPro" id="IPR036318">
    <property type="entry name" value="FAD-bd_PCMH-like_sf"/>
</dbReference>
<evidence type="ECO:0000256" key="1">
    <source>
        <dbReference type="ARBA" id="ARBA00004167"/>
    </source>
</evidence>
<dbReference type="PROSITE" id="PS51387">
    <property type="entry name" value="FAD_PCMH"/>
    <property type="match status" value="1"/>
</dbReference>
<gene>
    <name evidence="11" type="ORF">GCM10009836_16410</name>
</gene>
<dbReference type="PANTHER" id="PTHR10801">
    <property type="entry name" value="24-DEHYDROCHOLESTEROL REDUCTASE"/>
    <property type="match status" value="1"/>
</dbReference>
<evidence type="ECO:0000313" key="12">
    <source>
        <dbReference type="Proteomes" id="UP001500449"/>
    </source>
</evidence>
<name>A0ABN2MU31_9PSEU</name>
<organism evidence="11 12">
    <name type="scientific">Pseudonocardia ailaonensis</name>
    <dbReference type="NCBI Taxonomy" id="367279"/>
    <lineage>
        <taxon>Bacteria</taxon>
        <taxon>Bacillati</taxon>
        <taxon>Actinomycetota</taxon>
        <taxon>Actinomycetes</taxon>
        <taxon>Pseudonocardiales</taxon>
        <taxon>Pseudonocardiaceae</taxon>
        <taxon>Pseudonocardia</taxon>
    </lineage>
</organism>
<feature type="domain" description="FAD-binding PCMH-type" evidence="10">
    <location>
        <begin position="14"/>
        <end position="193"/>
    </location>
</feature>
<evidence type="ECO:0000256" key="4">
    <source>
        <dbReference type="ARBA" id="ARBA00022692"/>
    </source>
</evidence>
<dbReference type="InterPro" id="IPR040165">
    <property type="entry name" value="Diminuto-like"/>
</dbReference>
<dbReference type="PANTHER" id="PTHR10801:SF0">
    <property type="entry name" value="DELTA(24)-STEROL REDUCTASE"/>
    <property type="match status" value="1"/>
</dbReference>